<dbReference type="Proteomes" id="UP000006591">
    <property type="component" value="Chromosome 11"/>
</dbReference>
<protein>
    <submittedName>
        <fullName evidence="2">Uncharacterized protein</fullName>
    </submittedName>
</protein>
<reference evidence="2" key="1">
    <citation type="submission" date="2015-04" db="UniProtKB">
        <authorList>
            <consortium name="EnsemblPlants"/>
        </authorList>
    </citation>
    <scope>IDENTIFICATION</scope>
    <source>
        <strain evidence="2">SL10</strain>
    </source>
</reference>
<dbReference type="Gramene" id="ONIVA11G17210.1">
    <property type="protein sequence ID" value="ONIVA11G17210.1"/>
    <property type="gene ID" value="ONIVA11G17210"/>
</dbReference>
<proteinExistence type="predicted"/>
<dbReference type="AlphaFoldDB" id="A0A0E0J3D5"/>
<evidence type="ECO:0000313" key="2">
    <source>
        <dbReference type="EnsemblPlants" id="ONIVA11G17210.1"/>
    </source>
</evidence>
<accession>A0A0E0J3D5</accession>
<name>A0A0E0J3D5_ORYNI</name>
<dbReference type="EnsemblPlants" id="ONIVA11G17210.1">
    <property type="protein sequence ID" value="ONIVA11G17210.1"/>
    <property type="gene ID" value="ONIVA11G17210"/>
</dbReference>
<keyword evidence="1" id="KW-0732">Signal</keyword>
<feature type="signal peptide" evidence="1">
    <location>
        <begin position="1"/>
        <end position="22"/>
    </location>
</feature>
<dbReference type="HOGENOM" id="CLU_2487240_0_0_1"/>
<dbReference type="STRING" id="4536.A0A0E0J3D5"/>
<keyword evidence="3" id="KW-1185">Reference proteome</keyword>
<evidence type="ECO:0000313" key="3">
    <source>
        <dbReference type="Proteomes" id="UP000006591"/>
    </source>
</evidence>
<sequence>MDLSSSLSTILGLFLSCVQMLCKRLLRHVISKADNKMDQNERLLFVAEAVEEHAWHPYTHITLDFDLVLTFRHGIKTNGDRGRLGHV</sequence>
<reference evidence="2" key="2">
    <citation type="submission" date="2018-04" db="EMBL/GenBank/DDBJ databases">
        <title>OnivRS2 (Oryza nivara Reference Sequence Version 2).</title>
        <authorList>
            <person name="Zhang J."/>
            <person name="Kudrna D."/>
            <person name="Lee S."/>
            <person name="Talag J."/>
            <person name="Rajasekar S."/>
            <person name="Welchert J."/>
            <person name="Hsing Y.-I."/>
            <person name="Wing R.A."/>
        </authorList>
    </citation>
    <scope>NUCLEOTIDE SEQUENCE [LARGE SCALE GENOMIC DNA]</scope>
    <source>
        <strain evidence="2">SL10</strain>
    </source>
</reference>
<organism evidence="2">
    <name type="scientific">Oryza nivara</name>
    <name type="common">Indian wild rice</name>
    <name type="synonym">Oryza sativa f. spontanea</name>
    <dbReference type="NCBI Taxonomy" id="4536"/>
    <lineage>
        <taxon>Eukaryota</taxon>
        <taxon>Viridiplantae</taxon>
        <taxon>Streptophyta</taxon>
        <taxon>Embryophyta</taxon>
        <taxon>Tracheophyta</taxon>
        <taxon>Spermatophyta</taxon>
        <taxon>Magnoliopsida</taxon>
        <taxon>Liliopsida</taxon>
        <taxon>Poales</taxon>
        <taxon>Poaceae</taxon>
        <taxon>BOP clade</taxon>
        <taxon>Oryzoideae</taxon>
        <taxon>Oryzeae</taxon>
        <taxon>Oryzinae</taxon>
        <taxon>Oryza</taxon>
    </lineage>
</organism>
<feature type="chain" id="PRO_5002363479" evidence="1">
    <location>
        <begin position="23"/>
        <end position="87"/>
    </location>
</feature>
<evidence type="ECO:0000256" key="1">
    <source>
        <dbReference type="SAM" id="SignalP"/>
    </source>
</evidence>